<keyword evidence="2" id="KW-1185">Reference proteome</keyword>
<name>A0ACC0Q269_RHOML</name>
<proteinExistence type="predicted"/>
<accession>A0ACC0Q269</accession>
<gene>
    <name evidence="1" type="ORF">RHMOL_Rhmol01G0173500</name>
</gene>
<reference evidence="1" key="1">
    <citation type="submission" date="2022-02" db="EMBL/GenBank/DDBJ databases">
        <title>Plant Genome Project.</title>
        <authorList>
            <person name="Zhang R.-G."/>
        </authorList>
    </citation>
    <scope>NUCLEOTIDE SEQUENCE</scope>
    <source>
        <strain evidence="1">AT1</strain>
    </source>
</reference>
<evidence type="ECO:0000313" key="1">
    <source>
        <dbReference type="EMBL" id="KAI8572118.1"/>
    </source>
</evidence>
<comment type="caution">
    <text evidence="1">The sequence shown here is derived from an EMBL/GenBank/DDBJ whole genome shotgun (WGS) entry which is preliminary data.</text>
</comment>
<sequence length="110" mass="11865">MAPSASHGIDGAYYSRRYITQHRRGVHSAHETVRCHQVKGAPDATVKLLHCDLEVTGSSRENSLSACRVKAVYINFSLDAAMTGALCTGLTLVVATKSVAPFELSFRRSG</sequence>
<evidence type="ECO:0000313" key="2">
    <source>
        <dbReference type="Proteomes" id="UP001062846"/>
    </source>
</evidence>
<organism evidence="1 2">
    <name type="scientific">Rhododendron molle</name>
    <name type="common">Chinese azalea</name>
    <name type="synonym">Azalea mollis</name>
    <dbReference type="NCBI Taxonomy" id="49168"/>
    <lineage>
        <taxon>Eukaryota</taxon>
        <taxon>Viridiplantae</taxon>
        <taxon>Streptophyta</taxon>
        <taxon>Embryophyta</taxon>
        <taxon>Tracheophyta</taxon>
        <taxon>Spermatophyta</taxon>
        <taxon>Magnoliopsida</taxon>
        <taxon>eudicotyledons</taxon>
        <taxon>Gunneridae</taxon>
        <taxon>Pentapetalae</taxon>
        <taxon>asterids</taxon>
        <taxon>Ericales</taxon>
        <taxon>Ericaceae</taxon>
        <taxon>Ericoideae</taxon>
        <taxon>Rhodoreae</taxon>
        <taxon>Rhododendron</taxon>
    </lineage>
</organism>
<protein>
    <submittedName>
        <fullName evidence="1">Uncharacterized protein</fullName>
    </submittedName>
</protein>
<dbReference type="Proteomes" id="UP001062846">
    <property type="component" value="Chromosome 1"/>
</dbReference>
<dbReference type="EMBL" id="CM046388">
    <property type="protein sequence ID" value="KAI8572118.1"/>
    <property type="molecule type" value="Genomic_DNA"/>
</dbReference>